<feature type="region of interest" description="Disordered" evidence="1">
    <location>
        <begin position="206"/>
        <end position="245"/>
    </location>
</feature>
<feature type="compositionally biased region" description="Polar residues" evidence="1">
    <location>
        <begin position="141"/>
        <end position="156"/>
    </location>
</feature>
<evidence type="ECO:0000313" key="3">
    <source>
        <dbReference type="RefSeq" id="XP_055895969.1"/>
    </source>
</evidence>
<feature type="region of interest" description="Disordered" evidence="1">
    <location>
        <begin position="621"/>
        <end position="657"/>
    </location>
</feature>
<feature type="region of interest" description="Disordered" evidence="1">
    <location>
        <begin position="136"/>
        <end position="176"/>
    </location>
</feature>
<accession>A0A9W3B8S7</accession>
<gene>
    <name evidence="3" type="primary">LOC106070887</name>
</gene>
<dbReference type="GeneID" id="106070887"/>
<feature type="region of interest" description="Disordered" evidence="1">
    <location>
        <begin position="383"/>
        <end position="418"/>
    </location>
</feature>
<dbReference type="AlphaFoldDB" id="A0A9W3B8S7"/>
<feature type="region of interest" description="Disordered" evidence="1">
    <location>
        <begin position="857"/>
        <end position="893"/>
    </location>
</feature>
<feature type="region of interest" description="Disordered" evidence="1">
    <location>
        <begin position="919"/>
        <end position="958"/>
    </location>
</feature>
<dbReference type="Proteomes" id="UP001165740">
    <property type="component" value="Chromosome 9"/>
</dbReference>
<reference evidence="3" key="1">
    <citation type="submission" date="2025-08" db="UniProtKB">
        <authorList>
            <consortium name="RefSeq"/>
        </authorList>
    </citation>
    <scope>IDENTIFICATION</scope>
</reference>
<feature type="compositionally biased region" description="Polar residues" evidence="1">
    <location>
        <begin position="383"/>
        <end position="396"/>
    </location>
</feature>
<name>A0A9W3B8S7_BIOGL</name>
<feature type="compositionally biased region" description="Pro residues" evidence="1">
    <location>
        <begin position="697"/>
        <end position="722"/>
    </location>
</feature>
<evidence type="ECO:0000256" key="1">
    <source>
        <dbReference type="SAM" id="MobiDB-lite"/>
    </source>
</evidence>
<protein>
    <submittedName>
        <fullName evidence="3">YLP motif-containing protein 1-like isoform X1</fullName>
    </submittedName>
</protein>
<feature type="compositionally biased region" description="Pro residues" evidence="1">
    <location>
        <begin position="934"/>
        <end position="958"/>
    </location>
</feature>
<feature type="compositionally biased region" description="Pro residues" evidence="1">
    <location>
        <begin position="460"/>
        <end position="494"/>
    </location>
</feature>
<dbReference type="OMA" id="CINETYD"/>
<sequence length="1021" mass="111818">MKKSRMPRTEVIMYKDKMDTLSSLLEDVVNPNEFLAQSLRLNETSLEAVVKFLSEMLSNADLSIWPNKIDIDATITDNCLDRHSCESDYMTMTALQLSSVPKHPYDNFLPKPATSPTIVGSVKHGRYHNLDCDKQSEEVDQQIQPGTYKNGKSVQKGNKPMPSRCRRSSESTAQFYSPRSIPLKASQSLQALNEISLTEEVVPPLPRRSKNVSLSSKSPSHVAPPKPVSPVQPPPLPLTLPPPLPSTLPPPCPSITPPQARFPITCHSPPPPLPAKFLLPPTQSQPMNLFFDANKDNGDNIYESVELEPVKKGTEEDQGCAQGSTESDYTTMTALQLSSVPKHPYDNFLPKPATSPTIVGSVKHGRYHSLDCDQQSEDVDQQIQPGTHMNGKSVQKGNKPIPSRCRRSSESTAQFYSPRSIPLKASQSLQALNEISLTEEVVPPLPRRSKNVSLSSKSPVAPPKPESPVQPPPLPLTLPPPLPSTLPPPLPSITPPQARFPITCHSPAPPLPAKFLLPPTQSQPINLFFDANKDNGDHIYESVELEPVKKGTEEDQGCAQGSTESDYMTMTALQLSSVPKHSYDKFLSKPSKSLNIVGSVKHGRYHSLDCDQQREEVDQHIQPGTHMNGKSVQKGNKPMPSRCRRSSESTAQFYSPRSIPLKASQSLQALNEISLTEVVPPLPRRSKNVSLSSKSPVAPPKPVSPVQPPPLPLTLPPPLPSTLPPPFPSITPPQARFPITCHSPAPPLPAKFLPPTQSQPINLFFDANKDNGDHIYESVELEPVKKGTEEDQGCAQGSTESDYMTMTALQLSSVPKHSYDKFLSKPAKSLTIVGSIRHGRYHSLDCDQHREEVDQQIQPGTHMNGKSVQKGNKPMPSRCRRSSESTAQFYSPRSIPLKASQSLQALNEISLTEVVPPLPRRSKNVSLSSKSPGPVAPPKPVSPVQPPPLPLTLPPPLPSTLPPPCPSITPPQARFPITCCSQSPPLPPTQSQPYFDANKVNFHRTFSKIVNLVSSLLKKHD</sequence>
<feature type="region of interest" description="Disordered" evidence="1">
    <location>
        <begin position="683"/>
        <end position="722"/>
    </location>
</feature>
<organism evidence="2 3">
    <name type="scientific">Biomphalaria glabrata</name>
    <name type="common">Bloodfluke planorb</name>
    <name type="synonym">Freshwater snail</name>
    <dbReference type="NCBI Taxonomy" id="6526"/>
    <lineage>
        <taxon>Eukaryota</taxon>
        <taxon>Metazoa</taxon>
        <taxon>Spiralia</taxon>
        <taxon>Lophotrochozoa</taxon>
        <taxon>Mollusca</taxon>
        <taxon>Gastropoda</taxon>
        <taxon>Heterobranchia</taxon>
        <taxon>Euthyneura</taxon>
        <taxon>Panpulmonata</taxon>
        <taxon>Hygrophila</taxon>
        <taxon>Lymnaeoidea</taxon>
        <taxon>Planorbidae</taxon>
        <taxon>Biomphalaria</taxon>
    </lineage>
</organism>
<feature type="region of interest" description="Disordered" evidence="1">
    <location>
        <begin position="446"/>
        <end position="501"/>
    </location>
</feature>
<dbReference type="RefSeq" id="XP_055895969.1">
    <property type="nucleotide sequence ID" value="XM_056039994.1"/>
</dbReference>
<feature type="compositionally biased region" description="Polar residues" evidence="1">
    <location>
        <begin position="857"/>
        <end position="870"/>
    </location>
</feature>
<feature type="compositionally biased region" description="Low complexity" evidence="1">
    <location>
        <begin position="211"/>
        <end position="220"/>
    </location>
</feature>
<evidence type="ECO:0000313" key="2">
    <source>
        <dbReference type="Proteomes" id="UP001165740"/>
    </source>
</evidence>
<dbReference type="OrthoDB" id="10506384at2759"/>
<feature type="compositionally biased region" description="Pro residues" evidence="1">
    <location>
        <begin position="222"/>
        <end position="245"/>
    </location>
</feature>
<keyword evidence="2" id="KW-1185">Reference proteome</keyword>
<proteinExistence type="predicted"/>